<dbReference type="Proteomes" id="UP000694892">
    <property type="component" value="Chromosome 1S"/>
</dbReference>
<feature type="region of interest" description="Disordered" evidence="1">
    <location>
        <begin position="22"/>
        <end position="90"/>
    </location>
</feature>
<accession>A0A974DSK8</accession>
<protein>
    <submittedName>
        <fullName evidence="2">Uncharacterized protein</fullName>
    </submittedName>
</protein>
<dbReference type="EMBL" id="CM004467">
    <property type="protein sequence ID" value="OCT97138.1"/>
    <property type="molecule type" value="Genomic_DNA"/>
</dbReference>
<feature type="compositionally biased region" description="Low complexity" evidence="1">
    <location>
        <begin position="80"/>
        <end position="90"/>
    </location>
</feature>
<evidence type="ECO:0000256" key="1">
    <source>
        <dbReference type="SAM" id="MobiDB-lite"/>
    </source>
</evidence>
<feature type="compositionally biased region" description="Basic and acidic residues" evidence="1">
    <location>
        <begin position="25"/>
        <end position="39"/>
    </location>
</feature>
<organism evidence="2 3">
    <name type="scientific">Xenopus laevis</name>
    <name type="common">African clawed frog</name>
    <dbReference type="NCBI Taxonomy" id="8355"/>
    <lineage>
        <taxon>Eukaryota</taxon>
        <taxon>Metazoa</taxon>
        <taxon>Chordata</taxon>
        <taxon>Craniata</taxon>
        <taxon>Vertebrata</taxon>
        <taxon>Euteleostomi</taxon>
        <taxon>Amphibia</taxon>
        <taxon>Batrachia</taxon>
        <taxon>Anura</taxon>
        <taxon>Pipoidea</taxon>
        <taxon>Pipidae</taxon>
        <taxon>Xenopodinae</taxon>
        <taxon>Xenopus</taxon>
        <taxon>Xenopus</taxon>
    </lineage>
</organism>
<dbReference type="AlphaFoldDB" id="A0A974DSK8"/>
<sequence length="90" mass="9801">MPPPPGLTAFLRCWCRVGVLGKAQQRNDRQEKRQRRDPEVAAAAGRRVAPNLSLGMMLGFPSSLYPSPPPPPPPPPPPLRLSARSRVTAL</sequence>
<proteinExistence type="predicted"/>
<gene>
    <name evidence="2" type="ORF">XELAEV_18009361mg</name>
</gene>
<evidence type="ECO:0000313" key="2">
    <source>
        <dbReference type="EMBL" id="OCT97138.1"/>
    </source>
</evidence>
<evidence type="ECO:0000313" key="3">
    <source>
        <dbReference type="Proteomes" id="UP000694892"/>
    </source>
</evidence>
<reference evidence="3" key="1">
    <citation type="journal article" date="2016" name="Nature">
        <title>Genome evolution in the allotetraploid frog Xenopus laevis.</title>
        <authorList>
            <person name="Session A.M."/>
            <person name="Uno Y."/>
            <person name="Kwon T."/>
            <person name="Chapman J.A."/>
            <person name="Toyoda A."/>
            <person name="Takahashi S."/>
            <person name="Fukui A."/>
            <person name="Hikosaka A."/>
            <person name="Suzuki A."/>
            <person name="Kondo M."/>
            <person name="van Heeringen S.J."/>
            <person name="Quigley I."/>
            <person name="Heinz S."/>
            <person name="Ogino H."/>
            <person name="Ochi H."/>
            <person name="Hellsten U."/>
            <person name="Lyons J.B."/>
            <person name="Simakov O."/>
            <person name="Putnam N."/>
            <person name="Stites J."/>
            <person name="Kuroki Y."/>
            <person name="Tanaka T."/>
            <person name="Michiue T."/>
            <person name="Watanabe M."/>
            <person name="Bogdanovic O."/>
            <person name="Lister R."/>
            <person name="Georgiou G."/>
            <person name="Paranjpe S.S."/>
            <person name="van Kruijsbergen I."/>
            <person name="Shu S."/>
            <person name="Carlson J."/>
            <person name="Kinoshita T."/>
            <person name="Ohta Y."/>
            <person name="Mawaribuchi S."/>
            <person name="Jenkins J."/>
            <person name="Grimwood J."/>
            <person name="Schmutz J."/>
            <person name="Mitros T."/>
            <person name="Mozaffari S.V."/>
            <person name="Suzuki Y."/>
            <person name="Haramoto Y."/>
            <person name="Yamamoto T.S."/>
            <person name="Takagi C."/>
            <person name="Heald R."/>
            <person name="Miller K."/>
            <person name="Haudenschild C."/>
            <person name="Kitzman J."/>
            <person name="Nakayama T."/>
            <person name="Izutsu Y."/>
            <person name="Robert J."/>
            <person name="Fortriede J."/>
            <person name="Burns K."/>
            <person name="Lotay V."/>
            <person name="Karimi K."/>
            <person name="Yasuoka Y."/>
            <person name="Dichmann D.S."/>
            <person name="Flajnik M.F."/>
            <person name="Houston D.W."/>
            <person name="Shendure J."/>
            <person name="DuPasquier L."/>
            <person name="Vize P.D."/>
            <person name="Zorn A.M."/>
            <person name="Ito M."/>
            <person name="Marcotte E.M."/>
            <person name="Wallingford J.B."/>
            <person name="Ito Y."/>
            <person name="Asashima M."/>
            <person name="Ueno N."/>
            <person name="Matsuda Y."/>
            <person name="Veenstra G.J."/>
            <person name="Fujiyama A."/>
            <person name="Harland R.M."/>
            <person name="Taira M."/>
            <person name="Rokhsar D.S."/>
        </authorList>
    </citation>
    <scope>NUCLEOTIDE SEQUENCE [LARGE SCALE GENOMIC DNA]</scope>
    <source>
        <strain evidence="3">J</strain>
    </source>
</reference>
<feature type="compositionally biased region" description="Pro residues" evidence="1">
    <location>
        <begin position="66"/>
        <end position="79"/>
    </location>
</feature>
<name>A0A974DSK8_XENLA</name>